<keyword evidence="3" id="KW-1185">Reference proteome</keyword>
<dbReference type="PANTHER" id="PTHR30283:SF4">
    <property type="entry name" value="PEROXIDE STRESS RESISTANCE PROTEIN YAAA"/>
    <property type="match status" value="1"/>
</dbReference>
<dbReference type="RefSeq" id="WP_093972993.1">
    <property type="nucleotide sequence ID" value="NZ_FXXQ01000002.1"/>
</dbReference>
<dbReference type="HAMAP" id="MF_00652">
    <property type="entry name" value="UPF0246"/>
    <property type="match status" value="1"/>
</dbReference>
<dbReference type="AlphaFoldDB" id="A0A238IZ69"/>
<evidence type="ECO:0000313" key="3">
    <source>
        <dbReference type="Proteomes" id="UP000201838"/>
    </source>
</evidence>
<dbReference type="PANTHER" id="PTHR30283">
    <property type="entry name" value="PEROXIDE STRESS RESPONSE PROTEIN YAAA"/>
    <property type="match status" value="1"/>
</dbReference>
<dbReference type="InterPro" id="IPR005583">
    <property type="entry name" value="YaaA"/>
</dbReference>
<name>A0A238IZ69_9RHOB</name>
<evidence type="ECO:0000313" key="2">
    <source>
        <dbReference type="EMBL" id="SMX23050.1"/>
    </source>
</evidence>
<evidence type="ECO:0000256" key="1">
    <source>
        <dbReference type="HAMAP-Rule" id="MF_00652"/>
    </source>
</evidence>
<comment type="similarity">
    <text evidence="1">Belongs to the UPF0246 family.</text>
</comment>
<dbReference type="GO" id="GO:0033194">
    <property type="term" value="P:response to hydroperoxide"/>
    <property type="evidence" value="ECO:0007669"/>
    <property type="project" value="TreeGrafter"/>
</dbReference>
<dbReference type="GO" id="GO:0005829">
    <property type="term" value="C:cytosol"/>
    <property type="evidence" value="ECO:0007669"/>
    <property type="project" value="TreeGrafter"/>
</dbReference>
<proteinExistence type="inferred from homology"/>
<dbReference type="OrthoDB" id="9777133at2"/>
<accession>A0A238IZ69</accession>
<dbReference type="Pfam" id="PF03883">
    <property type="entry name" value="H2O2_YaaD"/>
    <property type="match status" value="1"/>
</dbReference>
<dbReference type="Proteomes" id="UP000201838">
    <property type="component" value="Unassembled WGS sequence"/>
</dbReference>
<reference evidence="2 3" key="1">
    <citation type="submission" date="2017-05" db="EMBL/GenBank/DDBJ databases">
        <authorList>
            <person name="Song R."/>
            <person name="Chenine A.L."/>
            <person name="Ruprecht R.M."/>
        </authorList>
    </citation>
    <scope>NUCLEOTIDE SEQUENCE [LARGE SCALE GENOMIC DNA]</scope>
    <source>
        <strain evidence="2 3">CECT 8489</strain>
    </source>
</reference>
<protein>
    <recommendedName>
        <fullName evidence="1">UPF0246 protein BOA8489_01151</fullName>
    </recommendedName>
</protein>
<sequence>MLTVISPAKRLDWSERSVSPTEPDFQTEAARLAGHARQLTLGKLKSLMDLSDDLARLNRDRFRAFQDAPTLDLTRPAVFAFAGDTYQGLEAETLDGDALERAQDHLRILSGLYGVLRPLDAIQPYRLEMGSRLKTRRGTSLYDFWGDTIAKSLNADAEAVGTEFLVNCASQEYFGAVDLKALKPRVITPQFFELKAGTPKIVSFFAKKARGAMARFIIENRVTAPEGLRDFDLGGYRFQPDLGDPTTLVFHRDEQAAIKAA</sequence>
<gene>
    <name evidence="2" type="ORF">BOA8489_01151</name>
</gene>
<organism evidence="2 3">
    <name type="scientific">Boseongicola aestuarii</name>
    <dbReference type="NCBI Taxonomy" id="1470561"/>
    <lineage>
        <taxon>Bacteria</taxon>
        <taxon>Pseudomonadati</taxon>
        <taxon>Pseudomonadota</taxon>
        <taxon>Alphaproteobacteria</taxon>
        <taxon>Rhodobacterales</taxon>
        <taxon>Paracoccaceae</taxon>
        <taxon>Boseongicola</taxon>
    </lineage>
</organism>
<dbReference type="NCBIfam" id="NF002542">
    <property type="entry name" value="PRK02101.1-3"/>
    <property type="match status" value="1"/>
</dbReference>
<dbReference type="EMBL" id="FXXQ01000002">
    <property type="protein sequence ID" value="SMX23050.1"/>
    <property type="molecule type" value="Genomic_DNA"/>
</dbReference>